<evidence type="ECO:0000313" key="10">
    <source>
        <dbReference type="Proteomes" id="UP001526147"/>
    </source>
</evidence>
<feature type="domain" description="HAMP" evidence="8">
    <location>
        <begin position="313"/>
        <end position="370"/>
    </location>
</feature>
<dbReference type="InterPro" id="IPR010559">
    <property type="entry name" value="Sig_transdc_His_kin_internal"/>
</dbReference>
<proteinExistence type="predicted"/>
<feature type="transmembrane region" description="Helical" evidence="7">
    <location>
        <begin position="293"/>
        <end position="311"/>
    </location>
</feature>
<name>A0ABT3DKB4_9BACI</name>
<keyword evidence="3" id="KW-0597">Phosphoprotein</keyword>
<evidence type="ECO:0000259" key="8">
    <source>
        <dbReference type="PROSITE" id="PS50885"/>
    </source>
</evidence>
<keyword evidence="2" id="KW-1003">Cell membrane</keyword>
<gene>
    <name evidence="9" type="ORF">OIH86_15055</name>
</gene>
<dbReference type="Gene3D" id="6.10.340.10">
    <property type="match status" value="1"/>
</dbReference>
<dbReference type="Pfam" id="PF06580">
    <property type="entry name" value="His_kinase"/>
    <property type="match status" value="1"/>
</dbReference>
<accession>A0ABT3DKB4</accession>
<organism evidence="9 10">
    <name type="scientific">Metabacillus halosaccharovorans</name>
    <dbReference type="NCBI Taxonomy" id="930124"/>
    <lineage>
        <taxon>Bacteria</taxon>
        <taxon>Bacillati</taxon>
        <taxon>Bacillota</taxon>
        <taxon>Bacilli</taxon>
        <taxon>Bacillales</taxon>
        <taxon>Bacillaceae</taxon>
        <taxon>Metabacillus</taxon>
    </lineage>
</organism>
<dbReference type="Proteomes" id="UP001526147">
    <property type="component" value="Unassembled WGS sequence"/>
</dbReference>
<dbReference type="InterPro" id="IPR003660">
    <property type="entry name" value="HAMP_dom"/>
</dbReference>
<protein>
    <submittedName>
        <fullName evidence="9">Histidine kinase</fullName>
    </submittedName>
</protein>
<evidence type="ECO:0000313" key="9">
    <source>
        <dbReference type="EMBL" id="MCV9886956.1"/>
    </source>
</evidence>
<keyword evidence="6 7" id="KW-0472">Membrane</keyword>
<evidence type="ECO:0000256" key="3">
    <source>
        <dbReference type="ARBA" id="ARBA00022553"/>
    </source>
</evidence>
<dbReference type="InterPro" id="IPR050640">
    <property type="entry name" value="Bact_2-comp_sensor_kinase"/>
</dbReference>
<keyword evidence="7" id="KW-1133">Transmembrane helix</keyword>
<evidence type="ECO:0000256" key="1">
    <source>
        <dbReference type="ARBA" id="ARBA00004651"/>
    </source>
</evidence>
<dbReference type="Pfam" id="PF02518">
    <property type="entry name" value="HATPase_c"/>
    <property type="match status" value="1"/>
</dbReference>
<keyword evidence="10" id="KW-1185">Reference proteome</keyword>
<dbReference type="SUPFAM" id="SSF55874">
    <property type="entry name" value="ATPase domain of HSP90 chaperone/DNA topoisomerase II/histidine kinase"/>
    <property type="match status" value="1"/>
</dbReference>
<evidence type="ECO:0000256" key="4">
    <source>
        <dbReference type="ARBA" id="ARBA00022679"/>
    </source>
</evidence>
<dbReference type="PANTHER" id="PTHR34220">
    <property type="entry name" value="SENSOR HISTIDINE KINASE YPDA"/>
    <property type="match status" value="1"/>
</dbReference>
<keyword evidence="7" id="KW-0812">Transmembrane</keyword>
<dbReference type="Gene3D" id="3.30.450.20">
    <property type="entry name" value="PAS domain"/>
    <property type="match status" value="1"/>
</dbReference>
<reference evidence="9 10" key="1">
    <citation type="submission" date="2022-10" db="EMBL/GenBank/DDBJ databases">
        <title>Draft genome assembly of moderately radiation resistant bacterium Metabacillus halosaccharovorans.</title>
        <authorList>
            <person name="Pal S."/>
            <person name="Gopinathan A."/>
        </authorList>
    </citation>
    <scope>NUCLEOTIDE SEQUENCE [LARGE SCALE GENOMIC DNA]</scope>
    <source>
        <strain evidence="9 10">VITHBRA001</strain>
    </source>
</reference>
<keyword evidence="4" id="KW-0808">Transferase</keyword>
<dbReference type="PANTHER" id="PTHR34220:SF7">
    <property type="entry name" value="SENSOR HISTIDINE KINASE YPDA"/>
    <property type="match status" value="1"/>
</dbReference>
<evidence type="ECO:0000256" key="5">
    <source>
        <dbReference type="ARBA" id="ARBA00022777"/>
    </source>
</evidence>
<dbReference type="InterPro" id="IPR003594">
    <property type="entry name" value="HATPase_dom"/>
</dbReference>
<dbReference type="GO" id="GO:0016301">
    <property type="term" value="F:kinase activity"/>
    <property type="evidence" value="ECO:0007669"/>
    <property type="project" value="UniProtKB-KW"/>
</dbReference>
<keyword evidence="5 9" id="KW-0418">Kinase</keyword>
<dbReference type="Gene3D" id="3.30.565.10">
    <property type="entry name" value="Histidine kinase-like ATPase, C-terminal domain"/>
    <property type="match status" value="1"/>
</dbReference>
<sequence length="587" mass="66878">MFYSLRNRLFLIFTLLLTVPFLLLSIIIPSWFTSIIEQQTKDSTIEMMDQYSLYLDSITTQAEDLGKQVLVGQATQDWLKAEKEEETTTNAQKLLIKNQLKMQLSSMMINNSNNMSISIFLNDGTGTWGNIPSLQKTEWYQDFLVNDQRWMNTHIDSFQLHQEMREINLNGYLIPLFDMNMLELSGIIKVSFPSSLLETALNKIKLGENGRVYLLDGEGVNVLPGEVYTPNEVLNKSLEKIKNGIEKGLVEVNHHDEEYLVFFQKQKIGDWILISEITKSELFAKIDQLQKNLLITSALIFLLTILTSYLLSSNIVSPLGKLTKAMKFVERGDFNGAKRVMPSIKSHHHEIGYVIKVFDHTIEQLNHLIETEYEANIRRKDAEYKALLLQINPHFLNNTLEVIGGLAVQGKKREVMNVSIYLGRMMRYSLNTRTDVVKLGEEISYIRSFIEILKLRYEGALTCEIDEQEETKSIPIIKFIIQPLVENAVKYSFIHHTVADIKIKTMVQQGQLVIVVEDKGIGMSDEEIANICQTVKNDGNDSALDSDGHSIGLKNVLGRLSLYYGAEFSFSIESEVGHGTKITLCIK</sequence>
<dbReference type="InterPro" id="IPR036890">
    <property type="entry name" value="HATPase_C_sf"/>
</dbReference>
<dbReference type="EMBL" id="JAOYEY010000043">
    <property type="protein sequence ID" value="MCV9886956.1"/>
    <property type="molecule type" value="Genomic_DNA"/>
</dbReference>
<dbReference type="RefSeq" id="WP_264143437.1">
    <property type="nucleotide sequence ID" value="NZ_JAOYEY010000043.1"/>
</dbReference>
<dbReference type="PROSITE" id="PS50885">
    <property type="entry name" value="HAMP"/>
    <property type="match status" value="1"/>
</dbReference>
<comment type="caution">
    <text evidence="9">The sequence shown here is derived from an EMBL/GenBank/DDBJ whole genome shotgun (WGS) entry which is preliminary data.</text>
</comment>
<feature type="transmembrane region" description="Helical" evidence="7">
    <location>
        <begin position="9"/>
        <end position="32"/>
    </location>
</feature>
<evidence type="ECO:0000256" key="2">
    <source>
        <dbReference type="ARBA" id="ARBA00022475"/>
    </source>
</evidence>
<comment type="subcellular location">
    <subcellularLocation>
        <location evidence="1">Cell membrane</location>
        <topology evidence="1">Multi-pass membrane protein</topology>
    </subcellularLocation>
</comment>
<evidence type="ECO:0000256" key="7">
    <source>
        <dbReference type="SAM" id="Phobius"/>
    </source>
</evidence>
<evidence type="ECO:0000256" key="6">
    <source>
        <dbReference type="ARBA" id="ARBA00023136"/>
    </source>
</evidence>